<reference evidence="1 2" key="1">
    <citation type="submission" date="2018-10" db="EMBL/GenBank/DDBJ databases">
        <title>Sequencing the genomes of 1000 actinobacteria strains.</title>
        <authorList>
            <person name="Klenk H.-P."/>
        </authorList>
    </citation>
    <scope>NUCLEOTIDE SEQUENCE [LARGE SCALE GENOMIC DNA]</scope>
    <source>
        <strain evidence="1 2">DSM 43911</strain>
    </source>
</reference>
<sequence>MTRPPPELDRLLADLRRASHALDALAPLDDAVLWAARCALDASALLVRSYQDTNPETMSEAVAASRASAVAATDAARRSRERPT</sequence>
<dbReference type="AlphaFoldDB" id="A0A495XN94"/>
<accession>A0A495XN94</accession>
<dbReference type="Proteomes" id="UP000272729">
    <property type="component" value="Unassembled WGS sequence"/>
</dbReference>
<name>A0A495XN94_9PSEU</name>
<gene>
    <name evidence="1" type="ORF">DFJ66_8042</name>
</gene>
<dbReference type="RefSeq" id="WP_121229637.1">
    <property type="nucleotide sequence ID" value="NZ_JBIUBA010000006.1"/>
</dbReference>
<proteinExistence type="predicted"/>
<keyword evidence="2" id="KW-1185">Reference proteome</keyword>
<protein>
    <submittedName>
        <fullName evidence="1">Uncharacterized protein</fullName>
    </submittedName>
</protein>
<comment type="caution">
    <text evidence="1">The sequence shown here is derived from an EMBL/GenBank/DDBJ whole genome shotgun (WGS) entry which is preliminary data.</text>
</comment>
<evidence type="ECO:0000313" key="1">
    <source>
        <dbReference type="EMBL" id="RKT74675.1"/>
    </source>
</evidence>
<organism evidence="1 2">
    <name type="scientific">Saccharothrix variisporea</name>
    <dbReference type="NCBI Taxonomy" id="543527"/>
    <lineage>
        <taxon>Bacteria</taxon>
        <taxon>Bacillati</taxon>
        <taxon>Actinomycetota</taxon>
        <taxon>Actinomycetes</taxon>
        <taxon>Pseudonocardiales</taxon>
        <taxon>Pseudonocardiaceae</taxon>
        <taxon>Saccharothrix</taxon>
    </lineage>
</organism>
<evidence type="ECO:0000313" key="2">
    <source>
        <dbReference type="Proteomes" id="UP000272729"/>
    </source>
</evidence>
<dbReference type="EMBL" id="RBXR01000001">
    <property type="protein sequence ID" value="RKT74675.1"/>
    <property type="molecule type" value="Genomic_DNA"/>
</dbReference>